<dbReference type="PANTHER" id="PTHR42731:SF1">
    <property type="entry name" value="RADICAL SAM DOMAIN PROTEIN"/>
    <property type="match status" value="1"/>
</dbReference>
<comment type="caution">
    <text evidence="2">The sequence shown here is derived from an EMBL/GenBank/DDBJ whole genome shotgun (WGS) entry which is preliminary data.</text>
</comment>
<proteinExistence type="predicted"/>
<dbReference type="GO" id="GO:0051536">
    <property type="term" value="F:iron-sulfur cluster binding"/>
    <property type="evidence" value="ECO:0007669"/>
    <property type="project" value="InterPro"/>
</dbReference>
<protein>
    <submittedName>
        <fullName evidence="2">Radical SAM protein</fullName>
    </submittedName>
</protein>
<dbReference type="GO" id="GO:0003824">
    <property type="term" value="F:catalytic activity"/>
    <property type="evidence" value="ECO:0007669"/>
    <property type="project" value="InterPro"/>
</dbReference>
<dbReference type="SFLD" id="SFLDG01082">
    <property type="entry name" value="B12-binding_domain_containing"/>
    <property type="match status" value="1"/>
</dbReference>
<sequence>MNVKEFEKELMKISKPGSYLPLEMNLLNVSFDERPVRFILCYPDLYEIGMSHAGGKILYHVINNLTDFALCHRVYLPKPDMQAFLKEKKFPLYALESMKPVKDYDFLGFSLLTELVYTNVLKVLELSHIPLRASERGEEFPIIQAGGTCTLNPVLLSPFIDLFVIGDGEEVMVELARLMKEKKELNLSKREFLERAVDLEGVYVPSLGKRPVKKAVFHGLKKEFYPVSPVVPSVEIVHDRIVVEAMRGCLRGCRYCQAGFAYRPYRERSVDEIVSILGETFENTGYEEASLLSLSISDHSKFNELIPSVMKFCNARMIGLSLPSMRVKGFNPDLATQLMRIRKSSFTIAPEAATERLRKVINKDLSEEDILSLVDGLFERGWSKLKFYFMIGLPTETDKDIEALAGLLWKIYGISRKYKGRKHLAAGFSIFVPKPFTPFQWERFISLEEARKKIDYIKEHAPRSFKLRFHAPEMSLLEALLTRGDEKMAEVLEMAFKYGACLDSWEEHFRFDIWQRAFKEVGIDIEKEIGEKTIDEPLPWDFIKGVVSKKFLLKEREKAYREERTPDCRIVGCHGCGACTSDEITKLKEFPIPEKVEFSLPPVKKREFPLVAKVAFFFEKKGKSRFLSLLDINRVFTRIFRRFGIPVKYQGRFNPHPRFSILLGIPTGVESKNEIIEVELYEEFTPDNGLIERFNSVLPEGLRFKKAVSLGKKESLLKKVKEVIYRIEDDFDIGMVKDILVSQELKNRKGKMVQVSPLVADFSVSKGIIELHLNVVNGRILNIQDFLFWIGKDLSSVSVEREIVVGL</sequence>
<name>A0A1R1MLQ8_9BACT</name>
<gene>
    <name evidence="2" type="ORF">BLW93_03685</name>
</gene>
<evidence type="ECO:0000313" key="3">
    <source>
        <dbReference type="Proteomes" id="UP000187408"/>
    </source>
</evidence>
<dbReference type="Proteomes" id="UP000187408">
    <property type="component" value="Unassembled WGS sequence"/>
</dbReference>
<reference evidence="2 3" key="1">
    <citation type="submission" date="2016-10" db="EMBL/GenBank/DDBJ databases">
        <title>Genome sequence of a sulfur-reducing bacterium Desulfurobacterium indicum K6013.</title>
        <authorList>
            <person name="Cao J."/>
            <person name="Shao Z."/>
            <person name="Alain K."/>
            <person name="Jebbar M."/>
        </authorList>
    </citation>
    <scope>NUCLEOTIDE SEQUENCE [LARGE SCALE GENOMIC DNA]</scope>
    <source>
        <strain evidence="2 3">K6013</strain>
    </source>
</reference>
<dbReference type="Gene3D" id="3.80.30.20">
    <property type="entry name" value="tm_1862 like domain"/>
    <property type="match status" value="1"/>
</dbReference>
<dbReference type="STRING" id="1914305.BLW93_03685"/>
<evidence type="ECO:0000259" key="1">
    <source>
        <dbReference type="PROSITE" id="PS51918"/>
    </source>
</evidence>
<organism evidence="2 3">
    <name type="scientific">Desulfurobacterium indicum</name>
    <dbReference type="NCBI Taxonomy" id="1914305"/>
    <lineage>
        <taxon>Bacteria</taxon>
        <taxon>Pseudomonadati</taxon>
        <taxon>Aquificota</taxon>
        <taxon>Aquificia</taxon>
        <taxon>Desulfurobacteriales</taxon>
        <taxon>Desulfurobacteriaceae</taxon>
        <taxon>Desulfurobacterium</taxon>
    </lineage>
</organism>
<dbReference type="PANTHER" id="PTHR42731">
    <property type="entry name" value="SLL1084 PROTEIN"/>
    <property type="match status" value="1"/>
</dbReference>
<keyword evidence="3" id="KW-1185">Reference proteome</keyword>
<dbReference type="Pfam" id="PF04055">
    <property type="entry name" value="Radical_SAM"/>
    <property type="match status" value="1"/>
</dbReference>
<dbReference type="InterPro" id="IPR045784">
    <property type="entry name" value="Radical_SAM_N2"/>
</dbReference>
<dbReference type="OrthoDB" id="9806827at2"/>
<dbReference type="SMART" id="SM00729">
    <property type="entry name" value="Elp3"/>
    <property type="match status" value="1"/>
</dbReference>
<dbReference type="SFLD" id="SFLDS00029">
    <property type="entry name" value="Radical_SAM"/>
    <property type="match status" value="1"/>
</dbReference>
<dbReference type="InterPro" id="IPR023404">
    <property type="entry name" value="rSAM_horseshoe"/>
</dbReference>
<dbReference type="RefSeq" id="WP_076712767.1">
    <property type="nucleotide sequence ID" value="NZ_MOEN01000010.1"/>
</dbReference>
<dbReference type="SUPFAM" id="SSF102114">
    <property type="entry name" value="Radical SAM enzymes"/>
    <property type="match status" value="1"/>
</dbReference>
<evidence type="ECO:0000313" key="2">
    <source>
        <dbReference type="EMBL" id="OMH40689.1"/>
    </source>
</evidence>
<accession>A0A1R1MLQ8</accession>
<dbReference type="Pfam" id="PF10105">
    <property type="entry name" value="DUF2344"/>
    <property type="match status" value="1"/>
</dbReference>
<dbReference type="NCBIfam" id="TIGR03936">
    <property type="entry name" value="sam_1_link_chp"/>
    <property type="match status" value="1"/>
</dbReference>
<dbReference type="InterPro" id="IPR018768">
    <property type="entry name" value="DUF2344"/>
</dbReference>
<dbReference type="Pfam" id="PF19864">
    <property type="entry name" value="Radical_SAM_N2"/>
    <property type="match status" value="1"/>
</dbReference>
<dbReference type="InterPro" id="IPR058240">
    <property type="entry name" value="rSAM_sf"/>
</dbReference>
<dbReference type="InterPro" id="IPR007197">
    <property type="entry name" value="rSAM"/>
</dbReference>
<dbReference type="EMBL" id="MOEN01000010">
    <property type="protein sequence ID" value="OMH40689.1"/>
    <property type="molecule type" value="Genomic_DNA"/>
</dbReference>
<dbReference type="PROSITE" id="PS51918">
    <property type="entry name" value="RADICAL_SAM"/>
    <property type="match status" value="1"/>
</dbReference>
<feature type="domain" description="Radical SAM core" evidence="1">
    <location>
        <begin position="235"/>
        <end position="463"/>
    </location>
</feature>
<dbReference type="AlphaFoldDB" id="A0A1R1MLQ8"/>
<dbReference type="InterPro" id="IPR006638">
    <property type="entry name" value="Elp3/MiaA/NifB-like_rSAM"/>
</dbReference>